<dbReference type="InterPro" id="IPR000801">
    <property type="entry name" value="Esterase-like"/>
</dbReference>
<feature type="signal peptide" evidence="3">
    <location>
        <begin position="1"/>
        <end position="18"/>
    </location>
</feature>
<comment type="similarity">
    <text evidence="1">Belongs to the esterase D family.</text>
</comment>
<protein>
    <submittedName>
        <fullName evidence="4">Alpha/beta hydrolase</fullName>
    </submittedName>
</protein>
<dbReference type="EMBL" id="BAAAZD010000002">
    <property type="protein sequence ID" value="GAA4004594.1"/>
    <property type="molecule type" value="Genomic_DNA"/>
</dbReference>
<dbReference type="GO" id="GO:0016787">
    <property type="term" value="F:hydrolase activity"/>
    <property type="evidence" value="ECO:0007669"/>
    <property type="project" value="UniProtKB-KW"/>
</dbReference>
<reference evidence="5" key="1">
    <citation type="journal article" date="2019" name="Int. J. Syst. Evol. Microbiol.">
        <title>The Global Catalogue of Microorganisms (GCM) 10K type strain sequencing project: providing services to taxonomists for standard genome sequencing and annotation.</title>
        <authorList>
            <consortium name="The Broad Institute Genomics Platform"/>
            <consortium name="The Broad Institute Genome Sequencing Center for Infectious Disease"/>
            <person name="Wu L."/>
            <person name="Ma J."/>
        </authorList>
    </citation>
    <scope>NUCLEOTIDE SEQUENCE [LARGE SCALE GENOMIC DNA]</scope>
    <source>
        <strain evidence="5">JCM 16603</strain>
    </source>
</reference>
<dbReference type="PANTHER" id="PTHR40841:SF2">
    <property type="entry name" value="SIDEROPHORE-DEGRADING ESTERASE (EUROFUNG)"/>
    <property type="match status" value="1"/>
</dbReference>
<dbReference type="Gene3D" id="3.40.50.1820">
    <property type="entry name" value="alpha/beta hydrolase"/>
    <property type="match status" value="1"/>
</dbReference>
<proteinExistence type="inferred from homology"/>
<keyword evidence="2 4" id="KW-0378">Hydrolase</keyword>
<dbReference type="SUPFAM" id="SSF53474">
    <property type="entry name" value="alpha/beta-Hydrolases"/>
    <property type="match status" value="1"/>
</dbReference>
<dbReference type="PANTHER" id="PTHR40841">
    <property type="entry name" value="SIDEROPHORE TRIACETYLFUSARININE C ESTERASE"/>
    <property type="match status" value="1"/>
</dbReference>
<sequence>MRLAVLAAALLLGGAAPAPRPAEVASPVTLGQGYRLQSTVLGEERRINVVLPPGYAKDPKRRYPVLYLIDGGVDQDLLHIAGVAQLGAIWGRSQPVILVGIETRDRRKELVGPTRDPELLKRYPTAGHSADFREFIAREVKPLVARHYRTSGRDAVIGESLAGLFITETYLIAPTLFGAYAAIDPSLWWDKEALSLRARALLSGAQKGRPFYLAIASEQAGEPAAAERVLAAMRAAGATVCEQRRPDLTHATIYQQVAPTALQYVLPPQSAPGAEYGFTVRCAGAVD</sequence>
<dbReference type="InterPro" id="IPR029058">
    <property type="entry name" value="AB_hydrolase_fold"/>
</dbReference>
<feature type="chain" id="PRO_5045903019" evidence="3">
    <location>
        <begin position="19"/>
        <end position="287"/>
    </location>
</feature>
<evidence type="ECO:0000313" key="5">
    <source>
        <dbReference type="Proteomes" id="UP001501310"/>
    </source>
</evidence>
<keyword evidence="5" id="KW-1185">Reference proteome</keyword>
<name>A0ABP7RZQ7_9SPHN</name>
<dbReference type="Pfam" id="PF00756">
    <property type="entry name" value="Esterase"/>
    <property type="match status" value="1"/>
</dbReference>
<comment type="caution">
    <text evidence="4">The sequence shown here is derived from an EMBL/GenBank/DDBJ whole genome shotgun (WGS) entry which is preliminary data.</text>
</comment>
<organism evidence="4 5">
    <name type="scientific">Sphingomonas humi</name>
    <dbReference type="NCBI Taxonomy" id="335630"/>
    <lineage>
        <taxon>Bacteria</taxon>
        <taxon>Pseudomonadati</taxon>
        <taxon>Pseudomonadota</taxon>
        <taxon>Alphaproteobacteria</taxon>
        <taxon>Sphingomonadales</taxon>
        <taxon>Sphingomonadaceae</taxon>
        <taxon>Sphingomonas</taxon>
    </lineage>
</organism>
<dbReference type="InterPro" id="IPR052558">
    <property type="entry name" value="Siderophore_Hydrolase_D"/>
</dbReference>
<evidence type="ECO:0000256" key="1">
    <source>
        <dbReference type="ARBA" id="ARBA00005622"/>
    </source>
</evidence>
<gene>
    <name evidence="4" type="ORF">GCM10022211_15750</name>
</gene>
<accession>A0ABP7RZQ7</accession>
<dbReference type="Proteomes" id="UP001501310">
    <property type="component" value="Unassembled WGS sequence"/>
</dbReference>
<evidence type="ECO:0000256" key="2">
    <source>
        <dbReference type="ARBA" id="ARBA00022801"/>
    </source>
</evidence>
<dbReference type="RefSeq" id="WP_344709696.1">
    <property type="nucleotide sequence ID" value="NZ_BAAAZD010000002.1"/>
</dbReference>
<evidence type="ECO:0000256" key="3">
    <source>
        <dbReference type="SAM" id="SignalP"/>
    </source>
</evidence>
<evidence type="ECO:0000313" key="4">
    <source>
        <dbReference type="EMBL" id="GAA4004594.1"/>
    </source>
</evidence>
<keyword evidence="3" id="KW-0732">Signal</keyword>